<protein>
    <submittedName>
        <fullName evidence="1">Uncharacterized protein</fullName>
    </submittedName>
</protein>
<name>A0AAN6WM92_9PEZI</name>
<evidence type="ECO:0000313" key="2">
    <source>
        <dbReference type="Proteomes" id="UP001302126"/>
    </source>
</evidence>
<dbReference type="InterPro" id="IPR047975">
    <property type="entry name" value="Heme_bind_FMP"/>
</dbReference>
<sequence length="382" mass="41380">MEVYRCRFTVWRCLPTRTHSPLGDDPDAPLGILSCLENTTFVGDGLNMLFRPNNGTSANTKFPIPVDPAPPTFPNNNTLEINLFKETLTFGKALGQVPNRGSQQQGDVNLNALPYLQTITDTTNDDTGRGDKTDGPGIHAENGMFLHVPATINNPNMATTITRLGSIPHGVAINLHGFEPTASSTVFGPPDITHNPCLTTPFQTIGTTTNLQPFDSLKVENKVTARIPQNLDKFAEQGTITDVYLDDRTHLLTDVNKTRNITKTITLTMSTTNLTNSSKPTDVPAGGGLVANAFLDGDVGGKPNAFQGGGPVEVFHEGIKFVVHPPREIPEPTTVKVSVIELQYSQMVMLQFGVLTWPHPSVSTLKPEVVNVLANHEAWKGL</sequence>
<organism evidence="1 2">
    <name type="scientific">Podospora australis</name>
    <dbReference type="NCBI Taxonomy" id="1536484"/>
    <lineage>
        <taxon>Eukaryota</taxon>
        <taxon>Fungi</taxon>
        <taxon>Dikarya</taxon>
        <taxon>Ascomycota</taxon>
        <taxon>Pezizomycotina</taxon>
        <taxon>Sordariomycetes</taxon>
        <taxon>Sordariomycetidae</taxon>
        <taxon>Sordariales</taxon>
        <taxon>Podosporaceae</taxon>
        <taxon>Podospora</taxon>
    </lineage>
</organism>
<accession>A0AAN6WM92</accession>
<dbReference type="EMBL" id="MU864489">
    <property type="protein sequence ID" value="KAK4184421.1"/>
    <property type="molecule type" value="Genomic_DNA"/>
</dbReference>
<keyword evidence="2" id="KW-1185">Reference proteome</keyword>
<comment type="caution">
    <text evidence="1">The sequence shown here is derived from an EMBL/GenBank/DDBJ whole genome shotgun (WGS) entry which is preliminary data.</text>
</comment>
<reference evidence="1" key="2">
    <citation type="submission" date="2023-05" db="EMBL/GenBank/DDBJ databases">
        <authorList>
            <consortium name="Lawrence Berkeley National Laboratory"/>
            <person name="Steindorff A."/>
            <person name="Hensen N."/>
            <person name="Bonometti L."/>
            <person name="Westerberg I."/>
            <person name="Brannstrom I.O."/>
            <person name="Guillou S."/>
            <person name="Cros-Aarteil S."/>
            <person name="Calhoun S."/>
            <person name="Haridas S."/>
            <person name="Kuo A."/>
            <person name="Mondo S."/>
            <person name="Pangilinan J."/>
            <person name="Riley R."/>
            <person name="Labutti K."/>
            <person name="Andreopoulos B."/>
            <person name="Lipzen A."/>
            <person name="Chen C."/>
            <person name="Yanf M."/>
            <person name="Daum C."/>
            <person name="Ng V."/>
            <person name="Clum A."/>
            <person name="Ohm R."/>
            <person name="Martin F."/>
            <person name="Silar P."/>
            <person name="Natvig D."/>
            <person name="Lalanne C."/>
            <person name="Gautier V."/>
            <person name="Ament-Velasquez S.L."/>
            <person name="Kruys A."/>
            <person name="Hutchinson M.I."/>
            <person name="Powell A.J."/>
            <person name="Barry K."/>
            <person name="Miller A.N."/>
            <person name="Grigoriev I.V."/>
            <person name="Debuchy R."/>
            <person name="Gladieux P."/>
            <person name="Thoren M.H."/>
            <person name="Johannesson H."/>
        </authorList>
    </citation>
    <scope>NUCLEOTIDE SEQUENCE</scope>
    <source>
        <strain evidence="1">PSN309</strain>
    </source>
</reference>
<evidence type="ECO:0000313" key="1">
    <source>
        <dbReference type="EMBL" id="KAK4184421.1"/>
    </source>
</evidence>
<dbReference type="AlphaFoldDB" id="A0AAN6WM92"/>
<gene>
    <name evidence="1" type="ORF">QBC35DRAFT_517579</name>
</gene>
<reference evidence="1" key="1">
    <citation type="journal article" date="2023" name="Mol. Phylogenet. Evol.">
        <title>Genome-scale phylogeny and comparative genomics of the fungal order Sordariales.</title>
        <authorList>
            <person name="Hensen N."/>
            <person name="Bonometti L."/>
            <person name="Westerberg I."/>
            <person name="Brannstrom I.O."/>
            <person name="Guillou S."/>
            <person name="Cros-Aarteil S."/>
            <person name="Calhoun S."/>
            <person name="Haridas S."/>
            <person name="Kuo A."/>
            <person name="Mondo S."/>
            <person name="Pangilinan J."/>
            <person name="Riley R."/>
            <person name="LaButti K."/>
            <person name="Andreopoulos B."/>
            <person name="Lipzen A."/>
            <person name="Chen C."/>
            <person name="Yan M."/>
            <person name="Daum C."/>
            <person name="Ng V."/>
            <person name="Clum A."/>
            <person name="Steindorff A."/>
            <person name="Ohm R.A."/>
            <person name="Martin F."/>
            <person name="Silar P."/>
            <person name="Natvig D.O."/>
            <person name="Lalanne C."/>
            <person name="Gautier V."/>
            <person name="Ament-Velasquez S.L."/>
            <person name="Kruys A."/>
            <person name="Hutchinson M.I."/>
            <person name="Powell A.J."/>
            <person name="Barry K."/>
            <person name="Miller A.N."/>
            <person name="Grigoriev I.V."/>
            <person name="Debuchy R."/>
            <person name="Gladieux P."/>
            <person name="Hiltunen Thoren M."/>
            <person name="Johannesson H."/>
        </authorList>
    </citation>
    <scope>NUCLEOTIDE SEQUENCE</scope>
    <source>
        <strain evidence="1">PSN309</strain>
    </source>
</reference>
<dbReference type="NCBIfam" id="NF040572">
    <property type="entry name" value="heme_bind_FMP"/>
    <property type="match status" value="1"/>
</dbReference>
<proteinExistence type="predicted"/>
<dbReference type="Proteomes" id="UP001302126">
    <property type="component" value="Unassembled WGS sequence"/>
</dbReference>